<dbReference type="Proteomes" id="UP000654075">
    <property type="component" value="Unassembled WGS sequence"/>
</dbReference>
<dbReference type="Proteomes" id="UP000626109">
    <property type="component" value="Unassembled WGS sequence"/>
</dbReference>
<proteinExistence type="inferred from homology"/>
<keyword evidence="2" id="KW-0812">Transmembrane</keyword>
<organism evidence="4 6">
    <name type="scientific">Polarella glacialis</name>
    <name type="common">Dinoflagellate</name>
    <dbReference type="NCBI Taxonomy" id="89957"/>
    <lineage>
        <taxon>Eukaryota</taxon>
        <taxon>Sar</taxon>
        <taxon>Alveolata</taxon>
        <taxon>Dinophyceae</taxon>
        <taxon>Suessiales</taxon>
        <taxon>Suessiaceae</taxon>
        <taxon>Polarella</taxon>
    </lineage>
</organism>
<gene>
    <name evidence="4" type="ORF">PGLA1383_LOCUS36463</name>
    <name evidence="5" type="ORF">PGLA2088_LOCUS8116</name>
</gene>
<evidence type="ECO:0000259" key="3">
    <source>
        <dbReference type="Pfam" id="PF07970"/>
    </source>
</evidence>
<dbReference type="OrthoDB" id="449452at2759"/>
<comment type="caution">
    <text evidence="4">The sequence shown here is derived from an EMBL/GenBank/DDBJ whole genome shotgun (WGS) entry which is preliminary data.</text>
</comment>
<evidence type="ECO:0000313" key="6">
    <source>
        <dbReference type="Proteomes" id="UP000654075"/>
    </source>
</evidence>
<keyword evidence="2" id="KW-1133">Transmembrane helix</keyword>
<dbReference type="AlphaFoldDB" id="A0A813FXU9"/>
<feature type="non-terminal residue" evidence="4">
    <location>
        <position position="119"/>
    </location>
</feature>
<accession>A0A813FXU9</accession>
<dbReference type="InterPro" id="IPR045888">
    <property type="entry name" value="Erv"/>
</dbReference>
<dbReference type="GO" id="GO:0030134">
    <property type="term" value="C:COPII-coated ER to Golgi transport vesicle"/>
    <property type="evidence" value="ECO:0007669"/>
    <property type="project" value="TreeGrafter"/>
</dbReference>
<dbReference type="Pfam" id="PF07970">
    <property type="entry name" value="COPIIcoated_ERV"/>
    <property type="match status" value="1"/>
</dbReference>
<sequence>VSDEQPPSRKMPLDGFESPKAFTFQYYLTITPATWREVGGSVSDGYQFRAASFVTNELIGPAVFFRMDIDPIRVTYYTEEVRWSKFLVSICAVVGGCIAITSVLAQFIETAEAFAGDRD</sequence>
<keyword evidence="6" id="KW-1185">Reference proteome</keyword>
<evidence type="ECO:0000256" key="2">
    <source>
        <dbReference type="SAM" id="Phobius"/>
    </source>
</evidence>
<dbReference type="EMBL" id="CAJNNW010008655">
    <property type="protein sequence ID" value="CAE8650246.1"/>
    <property type="molecule type" value="Genomic_DNA"/>
</dbReference>
<reference evidence="4" key="1">
    <citation type="submission" date="2021-02" db="EMBL/GenBank/DDBJ databases">
        <authorList>
            <person name="Dougan E. K."/>
            <person name="Rhodes N."/>
            <person name="Thang M."/>
            <person name="Chan C."/>
        </authorList>
    </citation>
    <scope>NUCLEOTIDE SEQUENCE</scope>
</reference>
<dbReference type="EMBL" id="CAJNNV010026722">
    <property type="protein sequence ID" value="CAE8618865.1"/>
    <property type="molecule type" value="Genomic_DNA"/>
</dbReference>
<dbReference type="GO" id="GO:0005783">
    <property type="term" value="C:endoplasmic reticulum"/>
    <property type="evidence" value="ECO:0007669"/>
    <property type="project" value="TreeGrafter"/>
</dbReference>
<evidence type="ECO:0000313" key="5">
    <source>
        <dbReference type="EMBL" id="CAE8650246.1"/>
    </source>
</evidence>
<dbReference type="PANTHER" id="PTHR10984">
    <property type="entry name" value="ENDOPLASMIC RETICULUM-GOLGI INTERMEDIATE COMPARTMENT PROTEIN"/>
    <property type="match status" value="1"/>
</dbReference>
<dbReference type="PANTHER" id="PTHR10984:SF25">
    <property type="entry name" value="ENDOPLASMIC RETICULUM-GOLGI INTERMEDIATE COMPARTMENT PROTEIN 3"/>
    <property type="match status" value="1"/>
</dbReference>
<evidence type="ECO:0000256" key="1">
    <source>
        <dbReference type="ARBA" id="ARBA00005648"/>
    </source>
</evidence>
<keyword evidence="2" id="KW-0472">Membrane</keyword>
<comment type="similarity">
    <text evidence="1">Belongs to the ERGIC family.</text>
</comment>
<protein>
    <recommendedName>
        <fullName evidence="3">Endoplasmic reticulum vesicle transporter C-terminal domain-containing protein</fullName>
    </recommendedName>
</protein>
<feature type="transmembrane region" description="Helical" evidence="2">
    <location>
        <begin position="86"/>
        <end position="108"/>
    </location>
</feature>
<name>A0A813FXU9_POLGL</name>
<feature type="domain" description="Endoplasmic reticulum vesicle transporter C-terminal" evidence="3">
    <location>
        <begin position="7"/>
        <end position="104"/>
    </location>
</feature>
<dbReference type="InterPro" id="IPR012936">
    <property type="entry name" value="Erv_C"/>
</dbReference>
<evidence type="ECO:0000313" key="4">
    <source>
        <dbReference type="EMBL" id="CAE8618865.1"/>
    </source>
</evidence>